<dbReference type="EMBL" id="BAAAQD010000032">
    <property type="protein sequence ID" value="GAA1563052.1"/>
    <property type="molecule type" value="Genomic_DNA"/>
</dbReference>
<feature type="transmembrane region" description="Helical" evidence="7">
    <location>
        <begin position="119"/>
        <end position="143"/>
    </location>
</feature>
<keyword evidence="2 7" id="KW-0813">Transport</keyword>
<keyword evidence="5 7" id="KW-1133">Transmembrane helix</keyword>
<comment type="subcellular location">
    <subcellularLocation>
        <location evidence="1 7">Cell membrane</location>
        <topology evidence="1 7">Multi-pass membrane protein</topology>
    </subcellularLocation>
</comment>
<comment type="similarity">
    <text evidence="7">Belongs to the binding-protein-dependent transport system permease family.</text>
</comment>
<dbReference type="PANTHER" id="PTHR43744:SF4">
    <property type="entry name" value="OSMOPROTECTIVE COMPOUNDS UPTAKE PERMEASE PROTEIN GGTD"/>
    <property type="match status" value="1"/>
</dbReference>
<evidence type="ECO:0000256" key="7">
    <source>
        <dbReference type="RuleBase" id="RU363032"/>
    </source>
</evidence>
<protein>
    <submittedName>
        <fullName evidence="10">Carbohydrate ABC transporter permease</fullName>
    </submittedName>
</protein>
<dbReference type="PANTHER" id="PTHR43744">
    <property type="entry name" value="ABC TRANSPORTER PERMEASE PROTEIN MG189-RELATED-RELATED"/>
    <property type="match status" value="1"/>
</dbReference>
<gene>
    <name evidence="10" type="ORF">GCM10009827_100800</name>
</gene>
<evidence type="ECO:0000256" key="5">
    <source>
        <dbReference type="ARBA" id="ARBA00022989"/>
    </source>
</evidence>
<evidence type="ECO:0000256" key="4">
    <source>
        <dbReference type="ARBA" id="ARBA00022692"/>
    </source>
</evidence>
<feature type="transmembrane region" description="Helical" evidence="7">
    <location>
        <begin position="188"/>
        <end position="208"/>
    </location>
</feature>
<feature type="transmembrane region" description="Helical" evidence="7">
    <location>
        <begin position="155"/>
        <end position="176"/>
    </location>
</feature>
<dbReference type="Pfam" id="PF00528">
    <property type="entry name" value="BPD_transp_1"/>
    <property type="match status" value="1"/>
</dbReference>
<evidence type="ECO:0000256" key="2">
    <source>
        <dbReference type="ARBA" id="ARBA00022448"/>
    </source>
</evidence>
<evidence type="ECO:0000256" key="6">
    <source>
        <dbReference type="ARBA" id="ARBA00023136"/>
    </source>
</evidence>
<feature type="compositionally biased region" description="Basic and acidic residues" evidence="8">
    <location>
        <begin position="1"/>
        <end position="14"/>
    </location>
</feature>
<feature type="domain" description="ABC transmembrane type-1" evidence="9">
    <location>
        <begin position="120"/>
        <end position="312"/>
    </location>
</feature>
<proteinExistence type="inferred from homology"/>
<accession>A0ABP4NKQ4</accession>
<reference evidence="11" key="1">
    <citation type="journal article" date="2019" name="Int. J. Syst. Evol. Microbiol.">
        <title>The Global Catalogue of Microorganisms (GCM) 10K type strain sequencing project: providing services to taxonomists for standard genome sequencing and annotation.</title>
        <authorList>
            <consortium name="The Broad Institute Genomics Platform"/>
            <consortium name="The Broad Institute Genome Sequencing Center for Infectious Disease"/>
            <person name="Wu L."/>
            <person name="Ma J."/>
        </authorList>
    </citation>
    <scope>NUCLEOTIDE SEQUENCE [LARGE SCALE GENOMIC DNA]</scope>
    <source>
        <strain evidence="11">JCM 15933</strain>
    </source>
</reference>
<feature type="transmembrane region" description="Helical" evidence="7">
    <location>
        <begin position="294"/>
        <end position="312"/>
    </location>
</feature>
<dbReference type="Gene3D" id="1.10.3720.10">
    <property type="entry name" value="MetI-like"/>
    <property type="match status" value="1"/>
</dbReference>
<keyword evidence="11" id="KW-1185">Reference proteome</keyword>
<dbReference type="SUPFAM" id="SSF161098">
    <property type="entry name" value="MetI-like"/>
    <property type="match status" value="1"/>
</dbReference>
<sequence length="327" mass="35911">MSDVSLDKNEDKNKATNQAANLRKAETGPLPRSGHGGEDTMAARVRRKLTSRVASAVAIVIAIVWTIPTFGLFVSSLRPEEDIKTTGWWKFFSNPSLTLENYNEVVFGTSASSGRLASYFINSLVITVPAVVFSVSLAAMAAYALSWLNFRGRDWIFVGVFTLQIVPLQMALIPLLQLLGDYTKWGGGFFAVWFAHTCFGLPLGVFLLHNFMSELPKDLFEAARVDGAGPAMTFRRVVLPLITPALASLTIFQFLWIWNDLLVGLVFTSGPDTRPLTVRLAELAGTRGNDWQRLTSGAFVSMVIPIIVFLSLQRYFVRGLLAGGVKG</sequence>
<organism evidence="10 11">
    <name type="scientific">Dactylosporangium maewongense</name>
    <dbReference type="NCBI Taxonomy" id="634393"/>
    <lineage>
        <taxon>Bacteria</taxon>
        <taxon>Bacillati</taxon>
        <taxon>Actinomycetota</taxon>
        <taxon>Actinomycetes</taxon>
        <taxon>Micromonosporales</taxon>
        <taxon>Micromonosporaceae</taxon>
        <taxon>Dactylosporangium</taxon>
    </lineage>
</organism>
<dbReference type="InterPro" id="IPR000515">
    <property type="entry name" value="MetI-like"/>
</dbReference>
<dbReference type="PROSITE" id="PS50928">
    <property type="entry name" value="ABC_TM1"/>
    <property type="match status" value="1"/>
</dbReference>
<comment type="caution">
    <text evidence="10">The sequence shown here is derived from an EMBL/GenBank/DDBJ whole genome shotgun (WGS) entry which is preliminary data.</text>
</comment>
<feature type="transmembrane region" description="Helical" evidence="7">
    <location>
        <begin position="53"/>
        <end position="74"/>
    </location>
</feature>
<evidence type="ECO:0000313" key="10">
    <source>
        <dbReference type="EMBL" id="GAA1563052.1"/>
    </source>
</evidence>
<keyword evidence="6 7" id="KW-0472">Membrane</keyword>
<dbReference type="Proteomes" id="UP001501470">
    <property type="component" value="Unassembled WGS sequence"/>
</dbReference>
<dbReference type="InterPro" id="IPR035906">
    <property type="entry name" value="MetI-like_sf"/>
</dbReference>
<evidence type="ECO:0000313" key="11">
    <source>
        <dbReference type="Proteomes" id="UP001501470"/>
    </source>
</evidence>
<evidence type="ECO:0000256" key="8">
    <source>
        <dbReference type="SAM" id="MobiDB-lite"/>
    </source>
</evidence>
<evidence type="ECO:0000256" key="3">
    <source>
        <dbReference type="ARBA" id="ARBA00022475"/>
    </source>
</evidence>
<dbReference type="CDD" id="cd06261">
    <property type="entry name" value="TM_PBP2"/>
    <property type="match status" value="1"/>
</dbReference>
<keyword evidence="3" id="KW-1003">Cell membrane</keyword>
<keyword evidence="4 7" id="KW-0812">Transmembrane</keyword>
<feature type="transmembrane region" description="Helical" evidence="7">
    <location>
        <begin position="237"/>
        <end position="258"/>
    </location>
</feature>
<evidence type="ECO:0000259" key="9">
    <source>
        <dbReference type="PROSITE" id="PS50928"/>
    </source>
</evidence>
<feature type="region of interest" description="Disordered" evidence="8">
    <location>
        <begin position="1"/>
        <end position="39"/>
    </location>
</feature>
<evidence type="ECO:0000256" key="1">
    <source>
        <dbReference type="ARBA" id="ARBA00004651"/>
    </source>
</evidence>
<name>A0ABP4NKQ4_9ACTN</name>